<feature type="compositionally biased region" description="Pro residues" evidence="1">
    <location>
        <begin position="84"/>
        <end position="121"/>
    </location>
</feature>
<name>A0A8H7Y7G3_PSICU</name>
<dbReference type="PANTHER" id="PTHR35596:SF1">
    <property type="entry name" value="MICROBIAL-TYPE PARG CATALYTIC DOMAIN-CONTAINING PROTEIN"/>
    <property type="match status" value="1"/>
</dbReference>
<feature type="compositionally biased region" description="Pro residues" evidence="1">
    <location>
        <begin position="134"/>
        <end position="143"/>
    </location>
</feature>
<dbReference type="OrthoDB" id="9985428at2759"/>
<reference evidence="3" key="1">
    <citation type="submission" date="2021-02" db="EMBL/GenBank/DDBJ databases">
        <title>Psilocybe cubensis genome.</title>
        <authorList>
            <person name="Mckernan K.J."/>
            <person name="Crawford S."/>
            <person name="Trippe A."/>
            <person name="Kane L.T."/>
            <person name="Mclaughlin S."/>
        </authorList>
    </citation>
    <scope>NUCLEOTIDE SEQUENCE [LARGE SCALE GENOMIC DNA]</scope>
    <source>
        <strain evidence="3">MGC-MH-2018</strain>
    </source>
</reference>
<feature type="compositionally biased region" description="Polar residues" evidence="1">
    <location>
        <begin position="179"/>
        <end position="195"/>
    </location>
</feature>
<evidence type="ECO:0000259" key="2">
    <source>
        <dbReference type="Pfam" id="PF10021"/>
    </source>
</evidence>
<feature type="compositionally biased region" description="Polar residues" evidence="1">
    <location>
        <begin position="12"/>
        <end position="36"/>
    </location>
</feature>
<dbReference type="Pfam" id="PF10021">
    <property type="entry name" value="PARG_cat_microb"/>
    <property type="match status" value="1"/>
</dbReference>
<evidence type="ECO:0000256" key="1">
    <source>
        <dbReference type="SAM" id="MobiDB-lite"/>
    </source>
</evidence>
<feature type="compositionally biased region" description="Acidic residues" evidence="1">
    <location>
        <begin position="207"/>
        <end position="216"/>
    </location>
</feature>
<evidence type="ECO:0000313" key="3">
    <source>
        <dbReference type="EMBL" id="KAG5172334.1"/>
    </source>
</evidence>
<feature type="domain" description="Microbial-type PARG catalytic" evidence="2">
    <location>
        <begin position="251"/>
        <end position="416"/>
    </location>
</feature>
<proteinExistence type="predicted"/>
<dbReference type="AlphaFoldDB" id="A0A8H7Y7G3"/>
<dbReference type="InterPro" id="IPR012664">
    <property type="entry name" value="CHP02452"/>
</dbReference>
<accession>A0A8H7Y7G3</accession>
<dbReference type="NCBIfam" id="TIGR02452">
    <property type="entry name" value="TIGR02452 family protein"/>
    <property type="match status" value="1"/>
</dbReference>
<protein>
    <recommendedName>
        <fullName evidence="2">Microbial-type PARG catalytic domain-containing protein</fullName>
    </recommendedName>
</protein>
<feature type="region of interest" description="Disordered" evidence="1">
    <location>
        <begin position="315"/>
        <end position="334"/>
    </location>
</feature>
<feature type="compositionally biased region" description="Pro residues" evidence="1">
    <location>
        <begin position="152"/>
        <end position="170"/>
    </location>
</feature>
<dbReference type="SUPFAM" id="SSF52949">
    <property type="entry name" value="Macro domain-like"/>
    <property type="match status" value="1"/>
</dbReference>
<gene>
    <name evidence="3" type="ORF">JR316_001831</name>
</gene>
<dbReference type="PANTHER" id="PTHR35596">
    <property type="entry name" value="DUF2263 DOMAIN-CONTAINING PROTEIN"/>
    <property type="match status" value="1"/>
</dbReference>
<sequence length="548" mass="60186">MERPPGGHRPNPYQTYPQPRSANPQSALPSRGQNPQPALPTRGPNPQTALPPRGPNPQSVVPPRGANPQQNLPNRVQNPQAAVPRPPNPQSAPPRAPIPPPLPIPRPPNPQSAPPRVPNPPNTTARPTNGRPATPHPAHPQPQHPQIVHPHPTYPNPNNPYPHNPYPTPNPHTTHSRPAPSNTLNTHSVPINGHTTRPPPQNHYQDDLDDDGDDLTDVPHQQDVDRRARRLYLQKIAHTTVEAINNGIVDVSKTMRRTRLYTPDSPELIDWQYPPRHSWYAPNRNPANILVLGMSTLQGVQYFYSGPSLLATSSSEPMGTATGTGTTTNVNTNTNGDGEGVARIGVLNFASATQPGGGFLEGARAQEESIARSSTLYVSLTTPAARPFYAAHAKDSGGGFYSHAMIYSPNVHIFRDDNGGWVKPHQVDVLTSPAVNAAHVRRASRFRHIPPAQLEANIEEVMRERMARVLALFERQGARNLVLGSFGTGVFKNDVRKVARVWRELLVSQGARFSRSFENVAFMIPDDETRAVYESVLNPRRRGRNSSF</sequence>
<feature type="compositionally biased region" description="Low complexity" evidence="1">
    <location>
        <begin position="319"/>
        <end position="334"/>
    </location>
</feature>
<feature type="compositionally biased region" description="Low complexity" evidence="1">
    <location>
        <begin position="122"/>
        <end position="133"/>
    </location>
</feature>
<dbReference type="Gene3D" id="3.40.220.10">
    <property type="entry name" value="Leucine Aminopeptidase, subunit E, domain 1"/>
    <property type="match status" value="1"/>
</dbReference>
<comment type="caution">
    <text evidence="3">The sequence shown here is derived from an EMBL/GenBank/DDBJ whole genome shotgun (WGS) entry which is preliminary data.</text>
</comment>
<feature type="region of interest" description="Disordered" evidence="1">
    <location>
        <begin position="1"/>
        <end position="223"/>
    </location>
</feature>
<dbReference type="EMBL" id="JAFIQS010000002">
    <property type="protein sequence ID" value="KAG5172334.1"/>
    <property type="molecule type" value="Genomic_DNA"/>
</dbReference>
<dbReference type="InterPro" id="IPR019261">
    <property type="entry name" value="PARG_cat_microbial"/>
</dbReference>
<dbReference type="InterPro" id="IPR043472">
    <property type="entry name" value="Macro_dom-like"/>
</dbReference>
<feature type="compositionally biased region" description="Polar residues" evidence="1">
    <location>
        <begin position="67"/>
        <end position="80"/>
    </location>
</feature>
<organism evidence="3">
    <name type="scientific">Psilocybe cubensis</name>
    <name type="common">Psychedelic mushroom</name>
    <name type="synonym">Stropharia cubensis</name>
    <dbReference type="NCBI Taxonomy" id="181762"/>
    <lineage>
        <taxon>Eukaryota</taxon>
        <taxon>Fungi</taxon>
        <taxon>Dikarya</taxon>
        <taxon>Basidiomycota</taxon>
        <taxon>Agaricomycotina</taxon>
        <taxon>Agaricomycetes</taxon>
        <taxon>Agaricomycetidae</taxon>
        <taxon>Agaricales</taxon>
        <taxon>Agaricineae</taxon>
        <taxon>Strophariaceae</taxon>
        <taxon>Psilocybe</taxon>
    </lineage>
</organism>